<feature type="compositionally biased region" description="Polar residues" evidence="7">
    <location>
        <begin position="366"/>
        <end position="390"/>
    </location>
</feature>
<comment type="caution">
    <text evidence="9">The sequence shown here is derived from an EMBL/GenBank/DDBJ whole genome shotgun (WGS) entry which is preliminary data.</text>
</comment>
<dbReference type="Proteomes" id="UP001151516">
    <property type="component" value="Unassembled WGS sequence"/>
</dbReference>
<dbReference type="EMBL" id="JANBTX010000111">
    <property type="protein sequence ID" value="KAJ2686364.1"/>
    <property type="molecule type" value="Genomic_DNA"/>
</dbReference>
<evidence type="ECO:0000256" key="3">
    <source>
        <dbReference type="ARBA" id="ARBA00022490"/>
    </source>
</evidence>
<keyword evidence="5" id="KW-0206">Cytoskeleton</keyword>
<keyword evidence="10" id="KW-1185">Reference proteome</keyword>
<feature type="region of interest" description="Disordered" evidence="7">
    <location>
        <begin position="163"/>
        <end position="184"/>
    </location>
</feature>
<evidence type="ECO:0000313" key="10">
    <source>
        <dbReference type="Proteomes" id="UP001151516"/>
    </source>
</evidence>
<evidence type="ECO:0000259" key="8">
    <source>
        <dbReference type="Pfam" id="PF05010"/>
    </source>
</evidence>
<comment type="subcellular location">
    <subcellularLocation>
        <location evidence="1">Cytoplasm</location>
        <location evidence="1">Cytoskeleton</location>
    </subcellularLocation>
</comment>
<evidence type="ECO:0000256" key="6">
    <source>
        <dbReference type="SAM" id="Coils"/>
    </source>
</evidence>
<comment type="similarity">
    <text evidence="2">Belongs to the TACC family.</text>
</comment>
<protein>
    <recommendedName>
        <fullName evidence="8">Transforming acidic coiled-coil-containing protein C-terminal domain-containing protein</fullName>
    </recommendedName>
</protein>
<evidence type="ECO:0000256" key="2">
    <source>
        <dbReference type="ARBA" id="ARBA00009423"/>
    </source>
</evidence>
<keyword evidence="3" id="KW-0963">Cytoplasm</keyword>
<dbReference type="InterPro" id="IPR007707">
    <property type="entry name" value="TACC_C"/>
</dbReference>
<dbReference type="Pfam" id="PF05010">
    <property type="entry name" value="TACC_C"/>
    <property type="match status" value="1"/>
</dbReference>
<evidence type="ECO:0000256" key="4">
    <source>
        <dbReference type="ARBA" id="ARBA00023054"/>
    </source>
</evidence>
<name>A0A9W8GIS5_9FUNG</name>
<evidence type="ECO:0000256" key="7">
    <source>
        <dbReference type="SAM" id="MobiDB-lite"/>
    </source>
</evidence>
<dbReference type="AlphaFoldDB" id="A0A9W8GIS5"/>
<gene>
    <name evidence="9" type="ORF">IWW39_003667</name>
</gene>
<proteinExistence type="inferred from homology"/>
<organism evidence="9 10">
    <name type="scientific">Coemansia spiralis</name>
    <dbReference type="NCBI Taxonomy" id="417178"/>
    <lineage>
        <taxon>Eukaryota</taxon>
        <taxon>Fungi</taxon>
        <taxon>Fungi incertae sedis</taxon>
        <taxon>Zoopagomycota</taxon>
        <taxon>Kickxellomycotina</taxon>
        <taxon>Kickxellomycetes</taxon>
        <taxon>Kickxellales</taxon>
        <taxon>Kickxellaceae</taxon>
        <taxon>Coemansia</taxon>
    </lineage>
</organism>
<reference evidence="9" key="1">
    <citation type="submission" date="2022-07" db="EMBL/GenBank/DDBJ databases">
        <title>Phylogenomic reconstructions and comparative analyses of Kickxellomycotina fungi.</title>
        <authorList>
            <person name="Reynolds N.K."/>
            <person name="Stajich J.E."/>
            <person name="Barry K."/>
            <person name="Grigoriev I.V."/>
            <person name="Crous P."/>
            <person name="Smith M.E."/>
        </authorList>
    </citation>
    <scope>NUCLEOTIDE SEQUENCE</scope>
    <source>
        <strain evidence="9">CBS 109367</strain>
    </source>
</reference>
<feature type="domain" description="Transforming acidic coiled-coil-containing protein C-terminal" evidence="8">
    <location>
        <begin position="509"/>
        <end position="692"/>
    </location>
</feature>
<feature type="coiled-coil region" evidence="6">
    <location>
        <begin position="424"/>
        <end position="585"/>
    </location>
</feature>
<evidence type="ECO:0000313" key="9">
    <source>
        <dbReference type="EMBL" id="KAJ2686364.1"/>
    </source>
</evidence>
<feature type="region of interest" description="Disordered" evidence="7">
    <location>
        <begin position="34"/>
        <end position="66"/>
    </location>
</feature>
<keyword evidence="4 6" id="KW-0175">Coiled coil</keyword>
<accession>A0A9W8GIS5</accession>
<evidence type="ECO:0000256" key="5">
    <source>
        <dbReference type="ARBA" id="ARBA00023212"/>
    </source>
</evidence>
<dbReference type="GO" id="GO:0005856">
    <property type="term" value="C:cytoskeleton"/>
    <property type="evidence" value="ECO:0007669"/>
    <property type="project" value="UniProtKB-SubCell"/>
</dbReference>
<dbReference type="OrthoDB" id="10255048at2759"/>
<sequence>MLAQTPRVGHSAGSPDEQRAAVFAKRTIAEVATPRKPGSVEARVQEESAYINSPARAPPSTKRLMRSESPLGFKISLGHEEPPPDMLGEVVVDYDSTLLPQSSGAILFSPPKFPLVTECRDHSKEVEGGGDDDDMLAEQLDEDMTVHASAFGVSVVEAGELESEAMDAEDAVVSAPTVDEPVDDGAAVSTVEDGLGAESDSDIEFTTAHTRTESGSDTERCLSDAHVKASEDDGAKAIDSHAKHIDADITPPIQPTLLSLDEVFPALDDTCDDDMLGASTPAPVIPVARLEMPAIDHSKVERAELSTAKILSDPELLYAASIPLPSTPALANQVTPAADQAEDSADFFIPTSWLMNPSPGTRKDGSQPQSHTGAADPSTPNRGSANAKSDSLISVTPANQRLLDSLEIQWVSPRRVPKFSEVDMEDVRTEYEDKMRRQNELREMLLEALKEEYAANMRKQEDMADQALREAEELFQKHAAQREREFEERLRAAEANHLGEIARRDEDTRVQEAQLSREIENLITERADISNELAQTRQTLEEYVATSGRLMDEKDSEINGLTRELAKLTLDRQRLQEQLGDALKSSEELFAKHSEALQVIEVLEVAKKQSDELNNTLHHDVLVSEERAAKIKEYAEGKLGEANAEISSAHEQLVAVRQDATALKAQATKSDARARSLQIQLDSTKRQNEELLALPVVFGQGVFDPVTGSGSFTSGVGAVDAAGNSFLRVDQDTRVHGLGFVGLNENSVSNQQGGPAVEANGAVVVTVD</sequence>
<feature type="region of interest" description="Disordered" evidence="7">
    <location>
        <begin position="350"/>
        <end position="390"/>
    </location>
</feature>
<evidence type="ECO:0000256" key="1">
    <source>
        <dbReference type="ARBA" id="ARBA00004245"/>
    </source>
</evidence>